<evidence type="ECO:0000256" key="2">
    <source>
        <dbReference type="ARBA" id="ARBA00022448"/>
    </source>
</evidence>
<evidence type="ECO:0000256" key="12">
    <source>
        <dbReference type="RuleBase" id="RU003357"/>
    </source>
</evidence>
<sequence>MFCGGAGWATQSARRLTSPRYNIKITERWDMQSTFIAKDTFRFRTADRSRRSAVATLVLASATSPIAFAQGALEEVVVTARKVEESLQQTPIAVTAYSQNTLRELGLETLTTISTTTPNLQLQRGAGGDSSLAACLRGMCRTDDIITEEPMVGTYVDGFYISRMQGAFFDLIDIQQIEILRGPQGTLFGKNTAGGAINITTVRPHDELEGYVVGNLGSDNLRGGKFSVNVPMMDGFAARLSYGQQQRDGLIENTSFSDLNDKDYKTARLALAADVTDWFSADYVFDWFDADQTPNGWQPTLVEAGLEVVFPGISATSDPGLDREVTTVEEVYDQFDQKFNGLTLNFTLGDIGPIDDLVIKSLTGQRRTQLSSFRTSMPYYFISGPLDQDYELLTQEFQFLGSALNGDLQIVSGIFLSADEGSYVLQQQFASPVPNTVISLDTETDTWAVYAEATYHFNERWKASLGGRYTEEEKTVDSSLFFPPTGATLPVSELAPTNTFDTDNFSPRVTVSYAPMDELLVYGSYSVGFKSGGLNGRATTVADFSQYDDAEIQAVELGFKADFFDNRLRTNIAAFYQELDDWQVQVNSLDPVNFTFLSRIENAASATMMGVEMEATAVITDGLQLSATLGWLDPEYDTYESQDLATLQPIDVSDQYHFQLAPEWTSSVTARYNRQLGDFANLLIRIDYAYVDDQYFQVQPSPLIEGESYSLLDARVELSELFGSGFSLSLWGKNLEDEEYRTGGFDVKTFGINPPDGLFANSWGNTRVWGVDVRYDFGS</sequence>
<feature type="domain" description="TonB-dependent receptor-like beta-barrel" evidence="13">
    <location>
        <begin position="307"/>
        <end position="735"/>
    </location>
</feature>
<keyword evidence="9 11" id="KW-0472">Membrane</keyword>
<evidence type="ECO:0000256" key="1">
    <source>
        <dbReference type="ARBA" id="ARBA00004571"/>
    </source>
</evidence>
<feature type="domain" description="TonB-dependent receptor plug" evidence="14">
    <location>
        <begin position="87"/>
        <end position="196"/>
    </location>
</feature>
<evidence type="ECO:0000256" key="9">
    <source>
        <dbReference type="ARBA" id="ARBA00023136"/>
    </source>
</evidence>
<evidence type="ECO:0000256" key="11">
    <source>
        <dbReference type="PROSITE-ProRule" id="PRU01360"/>
    </source>
</evidence>
<name>A0A5C8ZV87_9GAMM</name>
<gene>
    <name evidence="15" type="ORF">FVW59_11345</name>
</gene>
<keyword evidence="7" id="KW-0406">Ion transport</keyword>
<keyword evidence="6" id="KW-0408">Iron</keyword>
<evidence type="ECO:0000256" key="7">
    <source>
        <dbReference type="ARBA" id="ARBA00023065"/>
    </source>
</evidence>
<evidence type="ECO:0000259" key="13">
    <source>
        <dbReference type="Pfam" id="PF00593"/>
    </source>
</evidence>
<dbReference type="InterPro" id="IPR012910">
    <property type="entry name" value="Plug_dom"/>
</dbReference>
<comment type="subcellular location">
    <subcellularLocation>
        <location evidence="1 11">Cell outer membrane</location>
        <topology evidence="1 11">Multi-pass membrane protein</topology>
    </subcellularLocation>
</comment>
<dbReference type="InterPro" id="IPR039426">
    <property type="entry name" value="TonB-dep_rcpt-like"/>
</dbReference>
<dbReference type="PROSITE" id="PS52016">
    <property type="entry name" value="TONB_DEPENDENT_REC_3"/>
    <property type="match status" value="1"/>
</dbReference>
<dbReference type="EMBL" id="VRYZ01000004">
    <property type="protein sequence ID" value="TXS91739.1"/>
    <property type="molecule type" value="Genomic_DNA"/>
</dbReference>
<evidence type="ECO:0000256" key="6">
    <source>
        <dbReference type="ARBA" id="ARBA00023004"/>
    </source>
</evidence>
<keyword evidence="15" id="KW-0675">Receptor</keyword>
<keyword evidence="8 12" id="KW-0798">TonB box</keyword>
<keyword evidence="5 11" id="KW-0812">Transmembrane</keyword>
<evidence type="ECO:0000256" key="8">
    <source>
        <dbReference type="ARBA" id="ARBA00023077"/>
    </source>
</evidence>
<evidence type="ECO:0000256" key="10">
    <source>
        <dbReference type="ARBA" id="ARBA00023237"/>
    </source>
</evidence>
<dbReference type="Pfam" id="PF07715">
    <property type="entry name" value="Plug"/>
    <property type="match status" value="1"/>
</dbReference>
<accession>A0A5C8ZV87</accession>
<dbReference type="InterPro" id="IPR000531">
    <property type="entry name" value="Beta-barrel_TonB"/>
</dbReference>
<dbReference type="GO" id="GO:0006826">
    <property type="term" value="P:iron ion transport"/>
    <property type="evidence" value="ECO:0007669"/>
    <property type="project" value="UniProtKB-KW"/>
</dbReference>
<dbReference type="Gene3D" id="2.40.170.20">
    <property type="entry name" value="TonB-dependent receptor, beta-barrel domain"/>
    <property type="match status" value="1"/>
</dbReference>
<evidence type="ECO:0000256" key="3">
    <source>
        <dbReference type="ARBA" id="ARBA00022452"/>
    </source>
</evidence>
<reference evidence="15 16" key="1">
    <citation type="submission" date="2019-08" db="EMBL/GenBank/DDBJ databases">
        <title>Parahaliea maris sp. nov., isolated from the surface seawater.</title>
        <authorList>
            <person name="Liu Y."/>
        </authorList>
    </citation>
    <scope>NUCLEOTIDE SEQUENCE [LARGE SCALE GENOMIC DNA]</scope>
    <source>
        <strain evidence="15 16">S2-26</strain>
    </source>
</reference>
<evidence type="ECO:0000256" key="5">
    <source>
        <dbReference type="ARBA" id="ARBA00022692"/>
    </source>
</evidence>
<dbReference type="PANTHER" id="PTHR32552:SF81">
    <property type="entry name" value="TONB-DEPENDENT OUTER MEMBRANE RECEPTOR"/>
    <property type="match status" value="1"/>
</dbReference>
<comment type="similarity">
    <text evidence="11 12">Belongs to the TonB-dependent receptor family.</text>
</comment>
<dbReference type="AlphaFoldDB" id="A0A5C8ZV87"/>
<keyword evidence="3 11" id="KW-1134">Transmembrane beta strand</keyword>
<keyword evidence="16" id="KW-1185">Reference proteome</keyword>
<evidence type="ECO:0000259" key="14">
    <source>
        <dbReference type="Pfam" id="PF07715"/>
    </source>
</evidence>
<evidence type="ECO:0000256" key="4">
    <source>
        <dbReference type="ARBA" id="ARBA00022496"/>
    </source>
</evidence>
<comment type="caution">
    <text evidence="15">The sequence shown here is derived from an EMBL/GenBank/DDBJ whole genome shotgun (WGS) entry which is preliminary data.</text>
</comment>
<keyword evidence="4" id="KW-0410">Iron transport</keyword>
<protein>
    <submittedName>
        <fullName evidence="15">TonB-dependent receptor</fullName>
    </submittedName>
</protein>
<evidence type="ECO:0000313" key="16">
    <source>
        <dbReference type="Proteomes" id="UP000321933"/>
    </source>
</evidence>
<dbReference type="SUPFAM" id="SSF56935">
    <property type="entry name" value="Porins"/>
    <property type="match status" value="1"/>
</dbReference>
<keyword evidence="2 11" id="KW-0813">Transport</keyword>
<dbReference type="GO" id="GO:0009279">
    <property type="term" value="C:cell outer membrane"/>
    <property type="evidence" value="ECO:0007669"/>
    <property type="project" value="UniProtKB-SubCell"/>
</dbReference>
<dbReference type="InterPro" id="IPR036942">
    <property type="entry name" value="Beta-barrel_TonB_sf"/>
</dbReference>
<dbReference type="OrthoDB" id="7051185at2"/>
<organism evidence="15 16">
    <name type="scientific">Parahaliea aestuarii</name>
    <dbReference type="NCBI Taxonomy" id="1852021"/>
    <lineage>
        <taxon>Bacteria</taxon>
        <taxon>Pseudomonadati</taxon>
        <taxon>Pseudomonadota</taxon>
        <taxon>Gammaproteobacteria</taxon>
        <taxon>Cellvibrionales</taxon>
        <taxon>Halieaceae</taxon>
        <taxon>Parahaliea</taxon>
    </lineage>
</organism>
<keyword evidence="10 11" id="KW-0998">Cell outer membrane</keyword>
<evidence type="ECO:0000313" key="15">
    <source>
        <dbReference type="EMBL" id="TXS91739.1"/>
    </source>
</evidence>
<dbReference type="PANTHER" id="PTHR32552">
    <property type="entry name" value="FERRICHROME IRON RECEPTOR-RELATED"/>
    <property type="match status" value="1"/>
</dbReference>
<dbReference type="Proteomes" id="UP000321933">
    <property type="component" value="Unassembled WGS sequence"/>
</dbReference>
<proteinExistence type="inferred from homology"/>
<dbReference type="Pfam" id="PF00593">
    <property type="entry name" value="TonB_dep_Rec_b-barrel"/>
    <property type="match status" value="1"/>
</dbReference>